<dbReference type="AlphaFoldDB" id="A0AAD8IDD3"/>
<dbReference type="Gene3D" id="1.10.287.110">
    <property type="entry name" value="DnaJ domain"/>
    <property type="match status" value="1"/>
</dbReference>
<dbReference type="PROSITE" id="PS00636">
    <property type="entry name" value="DNAJ_1"/>
    <property type="match status" value="1"/>
</dbReference>
<dbReference type="InterPro" id="IPR018253">
    <property type="entry name" value="DnaJ_domain_CS"/>
</dbReference>
<evidence type="ECO:0000313" key="3">
    <source>
        <dbReference type="EMBL" id="KAK1383797.1"/>
    </source>
</evidence>
<accession>A0AAD8IDD3</accession>
<feature type="compositionally biased region" description="Basic and acidic residues" evidence="1">
    <location>
        <begin position="586"/>
        <end position="601"/>
    </location>
</feature>
<evidence type="ECO:0000256" key="1">
    <source>
        <dbReference type="SAM" id="MobiDB-lite"/>
    </source>
</evidence>
<evidence type="ECO:0000259" key="2">
    <source>
        <dbReference type="PROSITE" id="PS50076"/>
    </source>
</evidence>
<dbReference type="Proteomes" id="UP001237642">
    <property type="component" value="Unassembled WGS sequence"/>
</dbReference>
<feature type="compositionally biased region" description="Basic and acidic residues" evidence="1">
    <location>
        <begin position="303"/>
        <end position="314"/>
    </location>
</feature>
<dbReference type="Pfam" id="PF00226">
    <property type="entry name" value="DnaJ"/>
    <property type="match status" value="1"/>
</dbReference>
<dbReference type="CDD" id="cd06257">
    <property type="entry name" value="DnaJ"/>
    <property type="match status" value="1"/>
</dbReference>
<evidence type="ECO:0000313" key="4">
    <source>
        <dbReference type="Proteomes" id="UP001237642"/>
    </source>
</evidence>
<reference evidence="3" key="2">
    <citation type="submission" date="2023-05" db="EMBL/GenBank/DDBJ databases">
        <authorList>
            <person name="Schelkunov M.I."/>
        </authorList>
    </citation>
    <scope>NUCLEOTIDE SEQUENCE</scope>
    <source>
        <strain evidence="3">Hsosn_3</strain>
        <tissue evidence="3">Leaf</tissue>
    </source>
</reference>
<gene>
    <name evidence="3" type="ORF">POM88_021532</name>
</gene>
<dbReference type="SUPFAM" id="SSF46565">
    <property type="entry name" value="Chaperone J-domain"/>
    <property type="match status" value="1"/>
</dbReference>
<dbReference type="PROSITE" id="PS50076">
    <property type="entry name" value="DNAJ_2"/>
    <property type="match status" value="1"/>
</dbReference>
<dbReference type="InterPro" id="IPR024593">
    <property type="entry name" value="DUF3444"/>
</dbReference>
<feature type="region of interest" description="Disordered" evidence="1">
    <location>
        <begin position="301"/>
        <end position="340"/>
    </location>
</feature>
<proteinExistence type="predicted"/>
<dbReference type="InterPro" id="IPR001623">
    <property type="entry name" value="DnaJ_domain"/>
</dbReference>
<name>A0AAD8IDD3_9APIA</name>
<dbReference type="InterPro" id="IPR036869">
    <property type="entry name" value="J_dom_sf"/>
</dbReference>
<dbReference type="PANTHER" id="PTHR45089:SF57">
    <property type="entry name" value="DNAJ HEAT SHOCK N-TERMINAL DOMAIN-CONTAINING PROTEIN"/>
    <property type="match status" value="1"/>
</dbReference>
<comment type="caution">
    <text evidence="3">The sequence shown here is derived from an EMBL/GenBank/DDBJ whole genome shotgun (WGS) entry which is preliminary data.</text>
</comment>
<protein>
    <recommendedName>
        <fullName evidence="2">J domain-containing protein</fullName>
    </recommendedName>
</protein>
<feature type="compositionally biased region" description="Polar residues" evidence="1">
    <location>
        <begin position="219"/>
        <end position="230"/>
    </location>
</feature>
<keyword evidence="4" id="KW-1185">Reference proteome</keyword>
<dbReference type="PRINTS" id="PR00625">
    <property type="entry name" value="JDOMAIN"/>
</dbReference>
<feature type="region of interest" description="Disordered" evidence="1">
    <location>
        <begin position="576"/>
        <end position="601"/>
    </location>
</feature>
<feature type="domain" description="J" evidence="2">
    <location>
        <begin position="68"/>
        <end position="132"/>
    </location>
</feature>
<dbReference type="Pfam" id="PF11926">
    <property type="entry name" value="DUF3444"/>
    <property type="match status" value="2"/>
</dbReference>
<organism evidence="3 4">
    <name type="scientific">Heracleum sosnowskyi</name>
    <dbReference type="NCBI Taxonomy" id="360622"/>
    <lineage>
        <taxon>Eukaryota</taxon>
        <taxon>Viridiplantae</taxon>
        <taxon>Streptophyta</taxon>
        <taxon>Embryophyta</taxon>
        <taxon>Tracheophyta</taxon>
        <taxon>Spermatophyta</taxon>
        <taxon>Magnoliopsida</taxon>
        <taxon>eudicotyledons</taxon>
        <taxon>Gunneridae</taxon>
        <taxon>Pentapetalae</taxon>
        <taxon>asterids</taxon>
        <taxon>campanulids</taxon>
        <taxon>Apiales</taxon>
        <taxon>Apiaceae</taxon>
        <taxon>Apioideae</taxon>
        <taxon>apioid superclade</taxon>
        <taxon>Tordylieae</taxon>
        <taxon>Tordyliinae</taxon>
        <taxon>Heracleum</taxon>
    </lineage>
</organism>
<sequence length="828" mass="94147">MECNREEAIKAIKLAETKLQDGDFQAARKLALKARNMFPSSEENIAQLVTVCEVHCSARTNRVASEKDWYAILQIGRIVDESTIKRQYRKLALLLHPDKNKVVGAEAAFKLIGEANAFLLDPEKKSLYDRRYRALKRNVVPQSPASQVYQSDRSSDGSATLWITCSSCDIKFKYFRTTENKHKRCPVCKQECGSHDVNAQSARKASQPTAVGSEGLAPASSSREPETTCSVKGKRKVQTDKPDKEVIYEEYVQPTPKQNTKNGGISSCRRSCRQKLNVSFHEKQIADDFPDLTQRSAGIKSGLYREDKEEHDRSYASPKASSVPHDAESAPEVQTPSVPEIYECPDPEFSNFDKNKDEASFSVNQIWACYDPVDGMPRFYAHIRKVLSSRFLLKFTWLEPAPENESGIKWASVLPISCGRFHPGATEETSDRLIFSHQVELEKCSNRGSYFIYPRKGEIWAVFSDWDIGWSSDPESHMPFKYDMVEILSDLFPGIGIDVFYLSKVAGFVSLYERSLKNGRYTHAIPPNELLRFSHKVPFNKLSGAEREGVPAGSFELDPAALPSSADELLPPEEVKMKTQTSPEEVNPRNEDKKVNARHEETVVSERIPSLHIDEKRSKGEIFYDFEMDRAIGKFGCGQIWAMYSGQTTLPMIYGQIKKVEPSKLLAALLEPCSPKEPHSCGIFQVSAEMPQVYFPSSFSHMMDVEYISQDKVEIYPRKGEVWAIYKNWGAPMLQENPLYDIVEVCRSNEHCLEVWLLEHFSRTRSIFKHQKDERRHKITTKIPRDDLTRFSHQIPAFKLTGQKDGFLRGFWELDTAAVPQDVYCNKA</sequence>
<feature type="compositionally biased region" description="Polar residues" evidence="1">
    <location>
        <begin position="199"/>
        <end position="210"/>
    </location>
</feature>
<dbReference type="EMBL" id="JAUIZM010000005">
    <property type="protein sequence ID" value="KAK1383797.1"/>
    <property type="molecule type" value="Genomic_DNA"/>
</dbReference>
<feature type="region of interest" description="Disordered" evidence="1">
    <location>
        <begin position="199"/>
        <end position="241"/>
    </location>
</feature>
<dbReference type="SMART" id="SM00271">
    <property type="entry name" value="DnaJ"/>
    <property type="match status" value="1"/>
</dbReference>
<reference evidence="3" key="1">
    <citation type="submission" date="2023-02" db="EMBL/GenBank/DDBJ databases">
        <title>Genome of toxic invasive species Heracleum sosnowskyi carries increased number of genes despite the absence of recent whole-genome duplications.</title>
        <authorList>
            <person name="Schelkunov M."/>
            <person name="Shtratnikova V."/>
            <person name="Makarenko M."/>
            <person name="Klepikova A."/>
            <person name="Omelchenko D."/>
            <person name="Novikova G."/>
            <person name="Obukhova E."/>
            <person name="Bogdanov V."/>
            <person name="Penin A."/>
            <person name="Logacheva M."/>
        </authorList>
    </citation>
    <scope>NUCLEOTIDE SEQUENCE</scope>
    <source>
        <strain evidence="3">Hsosn_3</strain>
        <tissue evidence="3">Leaf</tissue>
    </source>
</reference>
<dbReference type="PANTHER" id="PTHR45089">
    <property type="entry name" value="DNAJ HEAT SHOCK AMINO-TERMINAL DOMAIN PROTEIN-RELATED"/>
    <property type="match status" value="1"/>
</dbReference>